<evidence type="ECO:0000313" key="2">
    <source>
        <dbReference type="EMBL" id="MST52578.1"/>
    </source>
</evidence>
<accession>A0A6L5Y7V4</accession>
<feature type="signal peptide" evidence="1">
    <location>
        <begin position="1"/>
        <end position="31"/>
    </location>
</feature>
<keyword evidence="1" id="KW-0732">Signal</keyword>
<dbReference type="AlphaFoldDB" id="A0A6L5Y7V4"/>
<proteinExistence type="predicted"/>
<reference evidence="2 3" key="1">
    <citation type="submission" date="2019-08" db="EMBL/GenBank/DDBJ databases">
        <title>In-depth cultivation of the pig gut microbiome towards novel bacterial diversity and tailored functional studies.</title>
        <authorList>
            <person name="Wylensek D."/>
            <person name="Hitch T.C.A."/>
            <person name="Clavel T."/>
        </authorList>
    </citation>
    <scope>NUCLEOTIDE SEQUENCE [LARGE SCALE GENOMIC DNA]</scope>
    <source>
        <strain evidence="2 3">WCA-MUC-591-APC-3H</strain>
    </source>
</reference>
<dbReference type="RefSeq" id="WP_154574969.1">
    <property type="nucleotide sequence ID" value="NZ_JBNPKE010000012.1"/>
</dbReference>
<evidence type="ECO:0000313" key="3">
    <source>
        <dbReference type="Proteomes" id="UP000474676"/>
    </source>
</evidence>
<keyword evidence="3" id="KW-1185">Reference proteome</keyword>
<name>A0A6L5Y7V4_9FIRM</name>
<gene>
    <name evidence="2" type="ORF">FYJ64_09725</name>
</gene>
<dbReference type="Proteomes" id="UP000474676">
    <property type="component" value="Unassembled WGS sequence"/>
</dbReference>
<organism evidence="2 3">
    <name type="scientific">Hornefia butyriciproducens</name>
    <dbReference type="NCBI Taxonomy" id="2652293"/>
    <lineage>
        <taxon>Bacteria</taxon>
        <taxon>Bacillati</taxon>
        <taxon>Bacillota</taxon>
        <taxon>Clostridia</taxon>
        <taxon>Peptostreptococcales</taxon>
        <taxon>Anaerovoracaceae</taxon>
        <taxon>Hornefia</taxon>
    </lineage>
</organism>
<dbReference type="GeneID" id="303115599"/>
<sequence length="275" mass="30602">MQSRCRKYKKLISKTLSVFALCAVLTVSAFADTETAEYSIHADSKSNITAYNDFVLQPAVSKSVSEYEMIKELRQYPTDTLKENGFSQKEITAIKGPLKAKSKYGNITYTINYDKMYQKNGETFLRTKMTWDWSKAPICLLTDIPAMTTSETFTKDSATAKVQYYAYGNKNKKTSTSSPKVKTANAGQGVYIKLSMGKNFDVSEHSYKEIPLSGSITTSWSVSKKLKQVGIASNYGHTILSCTPSVSFGRSAAIGFTPEKRCKYGDEAYMKATLK</sequence>
<protein>
    <submittedName>
        <fullName evidence="2">Uncharacterized protein</fullName>
    </submittedName>
</protein>
<comment type="caution">
    <text evidence="2">The sequence shown here is derived from an EMBL/GenBank/DDBJ whole genome shotgun (WGS) entry which is preliminary data.</text>
</comment>
<evidence type="ECO:0000256" key="1">
    <source>
        <dbReference type="SAM" id="SignalP"/>
    </source>
</evidence>
<feature type="chain" id="PRO_5026665917" evidence="1">
    <location>
        <begin position="32"/>
        <end position="275"/>
    </location>
</feature>
<dbReference type="EMBL" id="VUMZ01000010">
    <property type="protein sequence ID" value="MST52578.1"/>
    <property type="molecule type" value="Genomic_DNA"/>
</dbReference>